<evidence type="ECO:0000256" key="1">
    <source>
        <dbReference type="ARBA" id="ARBA00004651"/>
    </source>
</evidence>
<dbReference type="Proteomes" id="UP000294498">
    <property type="component" value="Unassembled WGS sequence"/>
</dbReference>
<evidence type="ECO:0000256" key="2">
    <source>
        <dbReference type="ARBA" id="ARBA00006679"/>
    </source>
</evidence>
<keyword evidence="3" id="KW-1003">Cell membrane</keyword>
<accession>A0A4R8DG98</accession>
<feature type="transmembrane region" description="Helical" evidence="7">
    <location>
        <begin position="110"/>
        <end position="130"/>
    </location>
</feature>
<keyword evidence="6 7" id="KW-0472">Membrane</keyword>
<dbReference type="EMBL" id="SODV01000002">
    <property type="protein sequence ID" value="TDW96477.1"/>
    <property type="molecule type" value="Genomic_DNA"/>
</dbReference>
<dbReference type="OrthoDB" id="9813193at2"/>
<proteinExistence type="inferred from homology"/>
<feature type="transmembrane region" description="Helical" evidence="7">
    <location>
        <begin position="12"/>
        <end position="34"/>
    </location>
</feature>
<dbReference type="RefSeq" id="WP_133996978.1">
    <property type="nucleotide sequence ID" value="NZ_SODV01000002.1"/>
</dbReference>
<dbReference type="InterPro" id="IPR032808">
    <property type="entry name" value="DoxX"/>
</dbReference>
<evidence type="ECO:0000256" key="7">
    <source>
        <dbReference type="SAM" id="Phobius"/>
    </source>
</evidence>
<dbReference type="PANTHER" id="PTHR33452">
    <property type="entry name" value="OXIDOREDUCTASE CATD-RELATED"/>
    <property type="match status" value="1"/>
</dbReference>
<reference evidence="8 9" key="1">
    <citation type="submission" date="2019-03" db="EMBL/GenBank/DDBJ databases">
        <title>Genomic Encyclopedia of Type Strains, Phase IV (KMG-IV): sequencing the most valuable type-strain genomes for metagenomic binning, comparative biology and taxonomic classification.</title>
        <authorList>
            <person name="Goeker M."/>
        </authorList>
    </citation>
    <scope>NUCLEOTIDE SEQUENCE [LARGE SCALE GENOMIC DNA]</scope>
    <source>
        <strain evidence="8 9">DSM 100059</strain>
    </source>
</reference>
<evidence type="ECO:0000313" key="8">
    <source>
        <dbReference type="EMBL" id="TDW96477.1"/>
    </source>
</evidence>
<evidence type="ECO:0000256" key="3">
    <source>
        <dbReference type="ARBA" id="ARBA00022475"/>
    </source>
</evidence>
<keyword evidence="9" id="KW-1185">Reference proteome</keyword>
<dbReference type="PANTHER" id="PTHR33452:SF1">
    <property type="entry name" value="INNER MEMBRANE PROTEIN YPHA-RELATED"/>
    <property type="match status" value="1"/>
</dbReference>
<dbReference type="InterPro" id="IPR051907">
    <property type="entry name" value="DoxX-like_oxidoreductase"/>
</dbReference>
<dbReference type="Pfam" id="PF07681">
    <property type="entry name" value="DoxX"/>
    <property type="match status" value="1"/>
</dbReference>
<dbReference type="GO" id="GO:0005886">
    <property type="term" value="C:plasma membrane"/>
    <property type="evidence" value="ECO:0007669"/>
    <property type="project" value="UniProtKB-SubCell"/>
</dbReference>
<gene>
    <name evidence="8" type="ORF">EDB95_4308</name>
</gene>
<evidence type="ECO:0000256" key="5">
    <source>
        <dbReference type="ARBA" id="ARBA00022989"/>
    </source>
</evidence>
<evidence type="ECO:0000313" key="9">
    <source>
        <dbReference type="Proteomes" id="UP000294498"/>
    </source>
</evidence>
<evidence type="ECO:0000256" key="4">
    <source>
        <dbReference type="ARBA" id="ARBA00022692"/>
    </source>
</evidence>
<feature type="transmembrane region" description="Helical" evidence="7">
    <location>
        <begin position="82"/>
        <end position="98"/>
    </location>
</feature>
<evidence type="ECO:0000256" key="6">
    <source>
        <dbReference type="ARBA" id="ARBA00023136"/>
    </source>
</evidence>
<dbReference type="AlphaFoldDB" id="A0A4R8DG98"/>
<feature type="transmembrane region" description="Helical" evidence="7">
    <location>
        <begin position="54"/>
        <end position="75"/>
    </location>
</feature>
<keyword evidence="5 7" id="KW-1133">Transmembrane helix</keyword>
<keyword evidence="4 7" id="KW-0812">Transmembrane</keyword>
<comment type="similarity">
    <text evidence="2">Belongs to the DoxX family.</text>
</comment>
<comment type="subcellular location">
    <subcellularLocation>
        <location evidence="1">Cell membrane</location>
        <topology evidence="1">Multi-pass membrane protein</topology>
    </subcellularLocation>
</comment>
<sequence length="135" mass="14908">MSKLTSTNYSEGAFNFATLILRLAFGFIILWHHGVEKLMNFSTLQYTFPDPLHIGHRISLVLVLFAEVLCGALVIIGFVTRIALIPLIITLGVALAIVHRHQGLMSTELAWLYLTAFLALLFVGPGRISVDGMLN</sequence>
<protein>
    <submittedName>
        <fullName evidence="8">Putative oxidoreductase</fullName>
    </submittedName>
</protein>
<organism evidence="8 9">
    <name type="scientific">Dinghuibacter silviterrae</name>
    <dbReference type="NCBI Taxonomy" id="1539049"/>
    <lineage>
        <taxon>Bacteria</taxon>
        <taxon>Pseudomonadati</taxon>
        <taxon>Bacteroidota</taxon>
        <taxon>Chitinophagia</taxon>
        <taxon>Chitinophagales</taxon>
        <taxon>Chitinophagaceae</taxon>
        <taxon>Dinghuibacter</taxon>
    </lineage>
</organism>
<name>A0A4R8DG98_9BACT</name>
<comment type="caution">
    <text evidence="8">The sequence shown here is derived from an EMBL/GenBank/DDBJ whole genome shotgun (WGS) entry which is preliminary data.</text>
</comment>